<dbReference type="PIR" id="D42842">
    <property type="entry name" value="D42842"/>
</dbReference>
<dbReference type="AlphaFoldDB" id="Q9S8Y7"/>
<sequence>PQGPQQRPPLLQQCCNNLLQ</sequence>
<proteinExistence type="evidence at protein level"/>
<feature type="region of interest" description="Disordered" evidence="1">
    <location>
        <begin position="1"/>
        <end position="20"/>
    </location>
</feature>
<protein>
    <submittedName>
        <fullName>2S storage albumin large subunit</fullName>
    </submittedName>
</protein>
<accession>Q9S8Y7</accession>
<keyword id="KW-0903">Direct protein sequencing</keyword>
<name>Q9S8Y7_RAPSA</name>
<feature type="compositionally biased region" description="Low complexity" evidence="1">
    <location>
        <begin position="8"/>
        <end position="20"/>
    </location>
</feature>
<evidence type="ECO:0000256" key="1">
    <source>
        <dbReference type="SAM" id="MobiDB-lite"/>
    </source>
</evidence>
<organism>
    <name type="scientific">Raphanus sativus</name>
    <name type="common">Radish</name>
    <name type="synonym">Raphanus raphanistrum var. sativus</name>
    <dbReference type="NCBI Taxonomy" id="3726"/>
    <lineage>
        <taxon>Eukaryota</taxon>
        <taxon>Viridiplantae</taxon>
        <taxon>Streptophyta</taxon>
        <taxon>Embryophyta</taxon>
        <taxon>Tracheophyta</taxon>
        <taxon>Spermatophyta</taxon>
        <taxon>Magnoliopsida</taxon>
        <taxon>eudicotyledons</taxon>
        <taxon>Gunneridae</taxon>
        <taxon>Pentapetalae</taxon>
        <taxon>rosids</taxon>
        <taxon>malvids</taxon>
        <taxon>Brassicales</taxon>
        <taxon>Brassicaceae</taxon>
        <taxon>Brassiceae</taxon>
        <taxon>Raphanus</taxon>
    </lineage>
</organism>
<reference key="1">
    <citation type="journal article" date="1992" name="J. Biol. Chem.">
        <title>Analysis of two novel classes of plant antifungal proteins from radish (Raphanus sativus L.) seeds.</title>
        <authorList>
            <person name="Terras F.R.G."/>
            <person name="Schoofs H.M.E."/>
            <person name="de Bolle M.F.C."/>
            <person name="van Leuven F."/>
            <person name="Rees S.B."/>
            <person name="Vanderleyden J."/>
            <person name="Cammue B.P.A."/>
            <person name="Broekaert W.F."/>
        </authorList>
    </citation>
    <scope>PROTEIN SEQUENCE</scope>
</reference>